<comment type="subcellular location">
    <subcellularLocation>
        <location evidence="1">Cell membrane</location>
        <topology evidence="1">Multi-pass membrane protein</topology>
    </subcellularLocation>
</comment>
<feature type="transmembrane region" description="Helical" evidence="7">
    <location>
        <begin position="437"/>
        <end position="456"/>
    </location>
</feature>
<keyword evidence="4 7" id="KW-0812">Transmembrane</keyword>
<dbReference type="SUPFAM" id="SSF103473">
    <property type="entry name" value="MFS general substrate transporter"/>
    <property type="match status" value="1"/>
</dbReference>
<accession>B7GQD5</accession>
<dbReference type="KEGG" id="blon:BLIJ_0932"/>
<proteinExistence type="predicted"/>
<accession>E8MR97</accession>
<dbReference type="Pfam" id="PF07690">
    <property type="entry name" value="MFS_1"/>
    <property type="match status" value="1"/>
</dbReference>
<keyword evidence="2" id="KW-0813">Transport</keyword>
<dbReference type="InterPro" id="IPR036259">
    <property type="entry name" value="MFS_trans_sf"/>
</dbReference>
<feature type="transmembrane region" description="Helical" evidence="7">
    <location>
        <begin position="177"/>
        <end position="197"/>
    </location>
</feature>
<dbReference type="InterPro" id="IPR011701">
    <property type="entry name" value="MFS"/>
</dbReference>
<protein>
    <submittedName>
        <fullName evidence="8">Major facilitator superfamily MFS_1</fullName>
    </submittedName>
</protein>
<evidence type="ECO:0000256" key="6">
    <source>
        <dbReference type="ARBA" id="ARBA00023136"/>
    </source>
</evidence>
<feature type="transmembrane region" description="Helical" evidence="7">
    <location>
        <begin position="51"/>
        <end position="71"/>
    </location>
</feature>
<dbReference type="EMBL" id="CP001095">
    <property type="protein sequence ID" value="ACJ52015.1"/>
    <property type="molecule type" value="Genomic_DNA"/>
</dbReference>
<feature type="transmembrane region" description="Helical" evidence="7">
    <location>
        <begin position="139"/>
        <end position="156"/>
    </location>
</feature>
<gene>
    <name evidence="8" type="ordered locus">Blon_0915</name>
</gene>
<feature type="transmembrane region" description="Helical" evidence="7">
    <location>
        <begin position="115"/>
        <end position="133"/>
    </location>
</feature>
<dbReference type="Gene3D" id="1.20.1250.20">
    <property type="entry name" value="MFS general substrate transporter like domains"/>
    <property type="match status" value="1"/>
</dbReference>
<feature type="transmembrane region" description="Helical" evidence="7">
    <location>
        <begin position="83"/>
        <end position="103"/>
    </location>
</feature>
<evidence type="ECO:0000256" key="1">
    <source>
        <dbReference type="ARBA" id="ARBA00004651"/>
    </source>
</evidence>
<feature type="transmembrane region" description="Helical" evidence="7">
    <location>
        <begin position="342"/>
        <end position="361"/>
    </location>
</feature>
<evidence type="ECO:0000256" key="3">
    <source>
        <dbReference type="ARBA" id="ARBA00022475"/>
    </source>
</evidence>
<dbReference type="RefSeq" id="WP_012577282.1">
    <property type="nucleotide sequence ID" value="NC_011593.1"/>
</dbReference>
<sequence length="468" mass="51437">MQYVYDIVKSNIKYASSDFLSFRIIFMVYLNNLLHKIAIVRITELDSALRIMCFNTLLNNIGSVAMVSTWSVYVTGILKFSTLWLTVSGCAMAAGMMIGSACCGTITDRLEPRSVICASNICFGMCMALLCFITDPAAITILLAMSGLSSSFYHPARSILIVRYTPSDDIATTRSVTASYGYLGTILGTIGSLLALSGNTRSWYIVAIAVNAISSFLVSVSALRLPRIRDHSENKSVRNAFYWLRKSFNSIRNINFKMLHLNAQGAMRDSRFIMTCILMNIPVLALYAFNTGMPVWLVKFTAFPTVLVGVHKAMVNLTGTILHTVLTRKNATFLEGVKDYECAALIQSLAVVLVPVSLFLSQYGYEIAAIFVFCVITALLALTEIAMNGAAWTVSYALRRQGKQGEYEASSNFIDGAFGILYPYITTPLCSSFSMIGWWIVGSISAVGVIIMRLFIKSPSTNNKKQVG</sequence>
<keyword evidence="3" id="KW-1003">Cell membrane</keyword>
<dbReference type="InterPro" id="IPR050171">
    <property type="entry name" value="MFS_Transporters"/>
</dbReference>
<dbReference type="PATRIC" id="fig|391904.8.peg.942"/>
<evidence type="ECO:0000256" key="4">
    <source>
        <dbReference type="ARBA" id="ARBA00022692"/>
    </source>
</evidence>
<reference evidence="8 9" key="1">
    <citation type="journal article" date="2008" name="Proc. Natl. Acad. Sci. U.S.A.">
        <title>The genome sequence of Bifidobacterium longum subsp. infantis reveals adaptations for milk utilization within the infant microbiome.</title>
        <authorList>
            <person name="Sela D.A."/>
            <person name="Chapman J."/>
            <person name="Adeuya A."/>
            <person name="Kim J.H."/>
            <person name="Chen F."/>
            <person name="Whitehead T.R."/>
            <person name="Lapidus A."/>
            <person name="Rokhsar D.S."/>
            <person name="Lebrilla C.B."/>
            <person name="German J.B."/>
            <person name="Price N.P."/>
            <person name="Richardson P.M."/>
            <person name="Mills D.A."/>
        </authorList>
    </citation>
    <scope>NUCLEOTIDE SEQUENCE [LARGE SCALE GENOMIC DNA]</scope>
    <source>
        <strain evidence="9">ATCC 15697 / DSM 20088 / JCM 1222 / NCTC 11817 / S12 [JGI]</strain>
    </source>
</reference>
<evidence type="ECO:0000256" key="7">
    <source>
        <dbReference type="SAM" id="Phobius"/>
    </source>
</evidence>
<organism evidence="8 9">
    <name type="scientific">Bifidobacterium longum subsp. infantis (strain ATCC 15697 / DSM 20088 / JCM 1222 / NCTC 11817 / S12)</name>
    <dbReference type="NCBI Taxonomy" id="391904"/>
    <lineage>
        <taxon>Bacteria</taxon>
        <taxon>Bacillati</taxon>
        <taxon>Actinomycetota</taxon>
        <taxon>Actinomycetes</taxon>
        <taxon>Bifidobacteriales</taxon>
        <taxon>Bifidobacteriaceae</taxon>
        <taxon>Bifidobacterium</taxon>
    </lineage>
</organism>
<evidence type="ECO:0000313" key="9">
    <source>
        <dbReference type="Proteomes" id="UP000001360"/>
    </source>
</evidence>
<keyword evidence="6 7" id="KW-0472">Membrane</keyword>
<dbReference type="Proteomes" id="UP000001360">
    <property type="component" value="Chromosome"/>
</dbReference>
<evidence type="ECO:0000256" key="2">
    <source>
        <dbReference type="ARBA" id="ARBA00022448"/>
    </source>
</evidence>
<feature type="transmembrane region" description="Helical" evidence="7">
    <location>
        <begin position="367"/>
        <end position="386"/>
    </location>
</feature>
<feature type="transmembrane region" description="Helical" evidence="7">
    <location>
        <begin position="272"/>
        <end position="289"/>
    </location>
</feature>
<feature type="transmembrane region" description="Helical" evidence="7">
    <location>
        <begin position="20"/>
        <end position="39"/>
    </location>
</feature>
<feature type="transmembrane region" description="Helical" evidence="7">
    <location>
        <begin position="203"/>
        <end position="225"/>
    </location>
</feature>
<dbReference type="PANTHER" id="PTHR23517:SF2">
    <property type="entry name" value="MULTIDRUG RESISTANCE PROTEIN MDTH"/>
    <property type="match status" value="1"/>
</dbReference>
<dbReference type="PANTHER" id="PTHR23517">
    <property type="entry name" value="RESISTANCE PROTEIN MDTM, PUTATIVE-RELATED-RELATED"/>
    <property type="match status" value="1"/>
</dbReference>
<dbReference type="KEGG" id="bln:Blon_0915"/>
<dbReference type="GO" id="GO:0005886">
    <property type="term" value="C:plasma membrane"/>
    <property type="evidence" value="ECO:0007669"/>
    <property type="project" value="UniProtKB-SubCell"/>
</dbReference>
<dbReference type="GO" id="GO:0022857">
    <property type="term" value="F:transmembrane transporter activity"/>
    <property type="evidence" value="ECO:0007669"/>
    <property type="project" value="InterPro"/>
</dbReference>
<evidence type="ECO:0000256" key="5">
    <source>
        <dbReference type="ARBA" id="ARBA00022989"/>
    </source>
</evidence>
<dbReference type="AlphaFoldDB" id="B7GQD5"/>
<evidence type="ECO:0000313" key="8">
    <source>
        <dbReference type="EMBL" id="ACJ52015.1"/>
    </source>
</evidence>
<name>B7GQD5_BIFLS</name>
<keyword evidence="5 7" id="KW-1133">Transmembrane helix</keyword>